<evidence type="ECO:0000313" key="4">
    <source>
        <dbReference type="EMBL" id="QPM68894.1"/>
    </source>
</evidence>
<dbReference type="Proteomes" id="UP000594463">
    <property type="component" value="Chromosome"/>
</dbReference>
<dbReference type="AlphaFoldDB" id="A0A7T1AMZ8"/>
<feature type="domain" description="NADPH-dependent FMN reductase-like" evidence="3">
    <location>
        <begin position="1"/>
        <end position="124"/>
    </location>
</feature>
<evidence type="ECO:0000313" key="5">
    <source>
        <dbReference type="Proteomes" id="UP000594463"/>
    </source>
</evidence>
<gene>
    <name evidence="4" type="primary">ywqN</name>
    <name evidence="4" type="ORF">RT761_02121</name>
</gene>
<name>A0A7T1AMZ8_ATRLM</name>
<dbReference type="EMBL" id="CP065383">
    <property type="protein sequence ID" value="QPM68894.1"/>
    <property type="molecule type" value="Genomic_DNA"/>
</dbReference>
<dbReference type="KEGG" id="alam:RT761_02121"/>
<dbReference type="PANTHER" id="PTHR43278:SF4">
    <property type="entry name" value="NAD(P)H-DEPENDENT FMN-CONTAINING OXIDOREDUCTASE YWQN-RELATED"/>
    <property type="match status" value="1"/>
</dbReference>
<dbReference type="InterPro" id="IPR051796">
    <property type="entry name" value="ISF_SsuE-like"/>
</dbReference>
<dbReference type="Pfam" id="PF03358">
    <property type="entry name" value="FMN_red"/>
    <property type="match status" value="1"/>
</dbReference>
<dbReference type="GO" id="GO:0016491">
    <property type="term" value="F:oxidoreductase activity"/>
    <property type="evidence" value="ECO:0007669"/>
    <property type="project" value="UniProtKB-KW"/>
</dbReference>
<dbReference type="SUPFAM" id="SSF52218">
    <property type="entry name" value="Flavoproteins"/>
    <property type="match status" value="1"/>
</dbReference>
<proteinExistence type="predicted"/>
<dbReference type="RefSeq" id="WP_218111385.1">
    <property type="nucleotide sequence ID" value="NZ_CP065383.1"/>
</dbReference>
<accession>A0A7T1AMZ8</accession>
<dbReference type="PANTHER" id="PTHR43278">
    <property type="entry name" value="NAD(P)H-DEPENDENT FMN-CONTAINING OXIDOREDUCTASE YWQN-RELATED"/>
    <property type="match status" value="1"/>
</dbReference>
<dbReference type="InterPro" id="IPR029039">
    <property type="entry name" value="Flavoprotein-like_sf"/>
</dbReference>
<reference evidence="4 5" key="1">
    <citation type="journal article" date="2021" name="Nat. Commun.">
        <title>Isolation of a member of the candidate phylum Atribacteria reveals a unique cell membrane structure.</title>
        <authorList>
            <person name="Taiki K."/>
            <person name="Nobu M.K."/>
            <person name="Kusada H."/>
            <person name="Meng X.-Y."/>
            <person name="Hosoki N."/>
            <person name="Uematsu K."/>
            <person name="Yoshioka H."/>
            <person name="Kamagata Y."/>
            <person name="Tamaki H."/>
        </authorList>
    </citation>
    <scope>NUCLEOTIDE SEQUENCE [LARGE SCALE GENOMIC DNA]</scope>
    <source>
        <strain evidence="4 5">RT761</strain>
    </source>
</reference>
<evidence type="ECO:0000256" key="1">
    <source>
        <dbReference type="ARBA" id="ARBA00022630"/>
    </source>
</evidence>
<keyword evidence="1" id="KW-0285">Flavoprotein</keyword>
<sequence length="190" mass="21370">MNIVAIYGSPRRGGNSDVMLDVFLSSVQPTDTIIKIIPSELSFSQCRGCRVCEKTGVCVFDDEIKTVSNHLLQADRVIISAPIFFYGFPSALKALIDRSQVLWSRKYLLKEGMKLKKGFLLAVGATQGKKLFDGVILSSRFFFDGFHCKYQGEVVFRGFDKKAEIKNCLACLEEIQKAAQNFFYPENTIK</sequence>
<evidence type="ECO:0000256" key="2">
    <source>
        <dbReference type="ARBA" id="ARBA00022643"/>
    </source>
</evidence>
<organism evidence="4 5">
    <name type="scientific">Atribacter laminatus</name>
    <dbReference type="NCBI Taxonomy" id="2847778"/>
    <lineage>
        <taxon>Bacteria</taxon>
        <taxon>Pseudomonadati</taxon>
        <taxon>Atribacterota</taxon>
        <taxon>Atribacteria</taxon>
        <taxon>Atribacterales</taxon>
        <taxon>Atribacteraceae</taxon>
        <taxon>Atribacter</taxon>
    </lineage>
</organism>
<keyword evidence="4" id="KW-0560">Oxidoreductase</keyword>
<keyword evidence="5" id="KW-1185">Reference proteome</keyword>
<dbReference type="EC" id="1.-.-.-" evidence="4"/>
<protein>
    <submittedName>
        <fullName evidence="4">NAD(P)H-dependent FMN-containing oxidoreductase YwqN</fullName>
        <ecNumber evidence="4">1.-.-.-</ecNumber>
    </submittedName>
</protein>
<evidence type="ECO:0000259" key="3">
    <source>
        <dbReference type="Pfam" id="PF03358"/>
    </source>
</evidence>
<dbReference type="Gene3D" id="3.40.50.360">
    <property type="match status" value="1"/>
</dbReference>
<keyword evidence="2" id="KW-0288">FMN</keyword>
<dbReference type="InterPro" id="IPR005025">
    <property type="entry name" value="FMN_Rdtase-like_dom"/>
</dbReference>